<evidence type="ECO:0000256" key="1">
    <source>
        <dbReference type="SAM" id="SignalP"/>
    </source>
</evidence>
<feature type="chain" id="PRO_5045294163" evidence="1">
    <location>
        <begin position="23"/>
        <end position="117"/>
    </location>
</feature>
<organism evidence="2 3">
    <name type="scientific">Pedobacter panaciterrae</name>
    <dbReference type="NCBI Taxonomy" id="363849"/>
    <lineage>
        <taxon>Bacteria</taxon>
        <taxon>Pseudomonadati</taxon>
        <taxon>Bacteroidota</taxon>
        <taxon>Sphingobacteriia</taxon>
        <taxon>Sphingobacteriales</taxon>
        <taxon>Sphingobacteriaceae</taxon>
        <taxon>Pedobacter</taxon>
    </lineage>
</organism>
<evidence type="ECO:0000313" key="2">
    <source>
        <dbReference type="EMBL" id="MEJ2902438.1"/>
    </source>
</evidence>
<sequence>MKTTRTLFFSLAFLLFSCGAKHDEKQLSATETLHSVKQNKIDSIPAKITELEELAAGMSASRESYLNDGSTGAEERFIKALGEALKQPGSFQNDFASLKQYEINVITADDHKLRLFY</sequence>
<feature type="signal peptide" evidence="1">
    <location>
        <begin position="1"/>
        <end position="22"/>
    </location>
</feature>
<name>A0ABU8NKN1_9SPHI</name>
<evidence type="ECO:0000313" key="3">
    <source>
        <dbReference type="Proteomes" id="UP001378956"/>
    </source>
</evidence>
<dbReference type="RefSeq" id="WP_337716137.1">
    <property type="nucleotide sequence ID" value="NZ_JBBEUB010000002.1"/>
</dbReference>
<proteinExistence type="predicted"/>
<gene>
    <name evidence="2" type="ORF">WAE58_08370</name>
</gene>
<keyword evidence="3" id="KW-1185">Reference proteome</keyword>
<accession>A0ABU8NKN1</accession>
<dbReference type="EMBL" id="JBBEUB010000002">
    <property type="protein sequence ID" value="MEJ2902438.1"/>
    <property type="molecule type" value="Genomic_DNA"/>
</dbReference>
<protein>
    <submittedName>
        <fullName evidence="2">Uncharacterized protein</fullName>
    </submittedName>
</protein>
<dbReference type="Proteomes" id="UP001378956">
    <property type="component" value="Unassembled WGS sequence"/>
</dbReference>
<dbReference type="PROSITE" id="PS51257">
    <property type="entry name" value="PROKAR_LIPOPROTEIN"/>
    <property type="match status" value="1"/>
</dbReference>
<reference evidence="2 3" key="1">
    <citation type="submission" date="2024-03" db="EMBL/GenBank/DDBJ databases">
        <title>Sequence of Lycoming College Course Isolates.</title>
        <authorList>
            <person name="Plotts O."/>
            <person name="Newman J."/>
        </authorList>
    </citation>
    <scope>NUCLEOTIDE SEQUENCE [LARGE SCALE GENOMIC DNA]</scope>
    <source>
        <strain evidence="2 3">CJB-3</strain>
    </source>
</reference>
<comment type="caution">
    <text evidence="2">The sequence shown here is derived from an EMBL/GenBank/DDBJ whole genome shotgun (WGS) entry which is preliminary data.</text>
</comment>
<keyword evidence="1" id="KW-0732">Signal</keyword>